<dbReference type="Proteomes" id="UP000011134">
    <property type="component" value="Unassembled WGS sequence"/>
</dbReference>
<dbReference type="PIRSF" id="PIRSF038896">
    <property type="entry name" value="NAPE-PLD"/>
    <property type="match status" value="1"/>
</dbReference>
<dbReference type="GO" id="GO:0008270">
    <property type="term" value="F:zinc ion binding"/>
    <property type="evidence" value="ECO:0007669"/>
    <property type="project" value="InterPro"/>
</dbReference>
<dbReference type="GO" id="GO:0070290">
    <property type="term" value="F:N-acylphosphatidylethanolamine-specific phospholipase D activity"/>
    <property type="evidence" value="ECO:0007669"/>
    <property type="project" value="InterPro"/>
</dbReference>
<dbReference type="PANTHER" id="PTHR15032:SF4">
    <property type="entry name" value="N-ACYL-PHOSPHATIDYLETHANOLAMINE-HYDROLYZING PHOSPHOLIPASE D"/>
    <property type="match status" value="1"/>
</dbReference>
<organism evidence="2 3">
    <name type="scientific">Photobacterium marinum</name>
    <dbReference type="NCBI Taxonomy" id="1056511"/>
    <lineage>
        <taxon>Bacteria</taxon>
        <taxon>Pseudomonadati</taxon>
        <taxon>Pseudomonadota</taxon>
        <taxon>Gammaproteobacteria</taxon>
        <taxon>Vibrionales</taxon>
        <taxon>Vibrionaceae</taxon>
        <taxon>Photobacterium</taxon>
    </lineage>
</organism>
<dbReference type="PATRIC" id="fig|1056511.3.peg.2053"/>
<sequence length="393" mass="44538">MNTTHKASLVALASALGLALCGSGNVEGDHVRSEEIRQERIAKSPQFVDGKVVSHLPKVDMGEGMLSMMWKFFINRAQYKPQQRLQYQAVDTYLLEEPSQSLRVTWLGHSSLFLEADKTRMLIDPVFDYAAPAPFANWFQRNVDAPVSRDDLPLPDVIIISHDHYDHLEESTARYYADKDVKFFVPLGVGRHLEKWGVKPTNIEEFDWWESQKINSVTITAAPANHNSGRSLFDSNTTLWASWAIQADAGSIFYSGDSAYGEHFKEIGERLGPFDVSFLEVAADMKNGRGYPVEGWGHMQASHTMQAHLDLRADKLFPVHWSTYELFLHHWDDPVNDLVAEAETNHADLVTPLVGESVDFSQSVRTTYWWQSDVDWLDFSKLAKAEAAYQAEQ</sequence>
<keyword evidence="3" id="KW-1185">Reference proteome</keyword>
<evidence type="ECO:0000313" key="2">
    <source>
        <dbReference type="EMBL" id="ELR65938.1"/>
    </source>
</evidence>
<gene>
    <name evidence="2" type="ORF">C942_00564</name>
</gene>
<dbReference type="OrthoDB" id="9805728at2"/>
<accession>L8JCD8</accession>
<dbReference type="InterPro" id="IPR024884">
    <property type="entry name" value="NAPE-PLD"/>
</dbReference>
<dbReference type="Gene3D" id="3.60.15.10">
    <property type="entry name" value="Ribonuclease Z/Hydroxyacylglutathione hydrolase-like"/>
    <property type="match status" value="1"/>
</dbReference>
<dbReference type="GO" id="GO:0005737">
    <property type="term" value="C:cytoplasm"/>
    <property type="evidence" value="ECO:0007669"/>
    <property type="project" value="TreeGrafter"/>
</dbReference>
<dbReference type="SUPFAM" id="SSF56281">
    <property type="entry name" value="Metallo-hydrolase/oxidoreductase"/>
    <property type="match status" value="1"/>
</dbReference>
<proteinExistence type="predicted"/>
<dbReference type="Pfam" id="PF12706">
    <property type="entry name" value="Lactamase_B_2"/>
    <property type="match status" value="1"/>
</dbReference>
<evidence type="ECO:0000313" key="3">
    <source>
        <dbReference type="Proteomes" id="UP000011134"/>
    </source>
</evidence>
<dbReference type="RefSeq" id="WP_007465242.1">
    <property type="nucleotide sequence ID" value="NZ_AMZO01000015.1"/>
</dbReference>
<dbReference type="EMBL" id="AMZO01000015">
    <property type="protein sequence ID" value="ELR65938.1"/>
    <property type="molecule type" value="Genomic_DNA"/>
</dbReference>
<dbReference type="InterPro" id="IPR001279">
    <property type="entry name" value="Metallo-B-lactamas"/>
</dbReference>
<reference evidence="2 3" key="1">
    <citation type="submission" date="2012-12" db="EMBL/GenBank/DDBJ databases">
        <title>Genome Assembly of Photobacterium sp. AK15.</title>
        <authorList>
            <person name="Khatri I."/>
            <person name="Vaidya B."/>
            <person name="Srinivas T.N.R."/>
            <person name="Subramanian S."/>
            <person name="Pinnaka A."/>
        </authorList>
    </citation>
    <scope>NUCLEOTIDE SEQUENCE [LARGE SCALE GENOMIC DNA]</scope>
    <source>
        <strain evidence="2 3">AK15</strain>
    </source>
</reference>
<comment type="caution">
    <text evidence="2">The sequence shown here is derived from an EMBL/GenBank/DDBJ whole genome shotgun (WGS) entry which is preliminary data.</text>
</comment>
<protein>
    <submittedName>
        <fullName evidence="2">Outer membrane protein romA</fullName>
    </submittedName>
</protein>
<dbReference type="AlphaFoldDB" id="L8JCD8"/>
<dbReference type="PANTHER" id="PTHR15032">
    <property type="entry name" value="N-ACYL-PHOSPHATIDYLETHANOLAMINE-HYDROLYZING PHOSPHOLIPASE D"/>
    <property type="match status" value="1"/>
</dbReference>
<evidence type="ECO:0000259" key="1">
    <source>
        <dbReference type="Pfam" id="PF12706"/>
    </source>
</evidence>
<name>L8JCD8_9GAMM</name>
<dbReference type="InterPro" id="IPR036866">
    <property type="entry name" value="RibonucZ/Hydroxyglut_hydro"/>
</dbReference>
<feature type="domain" description="Metallo-beta-lactamase" evidence="1">
    <location>
        <begin position="119"/>
        <end position="321"/>
    </location>
</feature>